<accession>A0AC34FVL9</accession>
<reference evidence="2" key="1">
    <citation type="submission" date="2022-11" db="UniProtKB">
        <authorList>
            <consortium name="WormBaseParasite"/>
        </authorList>
    </citation>
    <scope>IDENTIFICATION</scope>
</reference>
<organism evidence="1 2">
    <name type="scientific">Panagrolaimus sp. ES5</name>
    <dbReference type="NCBI Taxonomy" id="591445"/>
    <lineage>
        <taxon>Eukaryota</taxon>
        <taxon>Metazoa</taxon>
        <taxon>Ecdysozoa</taxon>
        <taxon>Nematoda</taxon>
        <taxon>Chromadorea</taxon>
        <taxon>Rhabditida</taxon>
        <taxon>Tylenchina</taxon>
        <taxon>Panagrolaimomorpha</taxon>
        <taxon>Panagrolaimoidea</taxon>
        <taxon>Panagrolaimidae</taxon>
        <taxon>Panagrolaimus</taxon>
    </lineage>
</organism>
<evidence type="ECO:0000313" key="2">
    <source>
        <dbReference type="WBParaSite" id="ES5_v2.g21402.t1"/>
    </source>
</evidence>
<dbReference type="WBParaSite" id="ES5_v2.g21402.t1">
    <property type="protein sequence ID" value="ES5_v2.g21402.t1"/>
    <property type="gene ID" value="ES5_v2.g21402"/>
</dbReference>
<protein>
    <submittedName>
        <fullName evidence="2">Uncharacterized protein</fullName>
    </submittedName>
</protein>
<sequence>MISKIILCLFIFGFIGAKSTFVSVHGSITCCEKPAISCYYPSAATVTLNEWPRRILISSDFASDSSYQISWNHNEYFIDPFIEIKVECPFGDAIVKEKLPIFGGIIEKDFEITNSEY</sequence>
<evidence type="ECO:0000313" key="1">
    <source>
        <dbReference type="Proteomes" id="UP000887579"/>
    </source>
</evidence>
<dbReference type="Proteomes" id="UP000887579">
    <property type="component" value="Unplaced"/>
</dbReference>
<name>A0AC34FVL9_9BILA</name>
<proteinExistence type="predicted"/>